<evidence type="ECO:0000256" key="10">
    <source>
        <dbReference type="PROSITE-ProRule" id="PRU00192"/>
    </source>
</evidence>
<feature type="transmembrane region" description="Helical" evidence="12">
    <location>
        <begin position="107"/>
        <end position="124"/>
    </location>
</feature>
<keyword evidence="3" id="KW-0813">Transport</keyword>
<accession>A0A6A4TQY8</accession>
<comment type="similarity">
    <text evidence="1">Belongs to the calcium channel beta subunit family.</text>
</comment>
<feature type="domain" description="SH3" evidence="13">
    <location>
        <begin position="561"/>
        <end position="630"/>
    </location>
</feature>
<evidence type="ECO:0000256" key="5">
    <source>
        <dbReference type="ARBA" id="ARBA00022568"/>
    </source>
</evidence>
<keyword evidence="12" id="KW-0812">Transmembrane</keyword>
<dbReference type="AlphaFoldDB" id="A0A6A4TQY8"/>
<feature type="compositionally biased region" description="Basic and acidic residues" evidence="11">
    <location>
        <begin position="24"/>
        <end position="43"/>
    </location>
</feature>
<evidence type="ECO:0000256" key="9">
    <source>
        <dbReference type="ARBA" id="ARBA00023303"/>
    </source>
</evidence>
<feature type="transmembrane region" description="Helical" evidence="12">
    <location>
        <begin position="187"/>
        <end position="206"/>
    </location>
</feature>
<sequence length="914" mass="101633">MRKIVESNLPPRGQTVSKWPQFWDHGHQEPVRRPTSSKRDALHRSARLQPRTIKEYDSQCSVSNVSVQSPTAPLARSAGDDCQSLRLHVQTGDCCSGIMPSGKTVKLVLYEVLQFAALIVPILVLMERFAGLVRDVRGRDPTAYWLVVAASLAYVTSVTLLVWVPVKCLLLKRRSSVTEITQWRPTALAYLILCTLPCFAILIASSKVQVDSGHRIDHFAELPVSLVLFSLICVDVIERLRPCRLIGQSDSLDPDLDIPGPILTHLEQLTTVSSQLHPEEGQNGLPQGLPEAKHGSASGRWQHYSGSPVHSTFSSRAPSTAYLYSSTSRQRSFSGTLGYLWRRDGRSEVFVDSFLFWLDTVEMVRVAGEPQVFYSAWVFPVYILGFLSTLRVVIAPHNPLLSSAGVVLQDFPFFILRVALIAVFGYVTPVFYPLKNVLSWCIRVSGAAQTTRGADRPQCDALSVTVEPYVIHCCSSLLLPCGLCSGVKPDQSELCENDAHTLQGSQHISHALFSSVGAINAEAAYSPQWLPWKRLPGERQDSDVVEERNAQVQLEKAKYKPVAFAVRCNFSYTPADDDNVPVPGQAVTFEARDFLHVKEKFNNEWWIGRPVKEDGVVGFIPSPVNLETILIRREVQARKAAKALANKASSQPAQDMNSKKYTPPSQANQQVKKKPGEQVAMYDVVPTMRPVVLMGPSLKGLDVTDMMQKALFDFLKHRFEGRITITRVTADISLAKRSILNNPGKKALMDRSNTRSNLAQIQGEVERIFELARSLQLVILDADTINHPLQVTKTSLAPILVYVKISSPKVLTRLIKTRGKSQTKHLNVQLVAADKLAQCPPEMFDVILDENQLTDACEHIADYLESYWRATHPPEMEPANPLVAQLAENTLPTHPTGTPVHRTWICIVYSGIEL</sequence>
<dbReference type="InterPro" id="IPR036028">
    <property type="entry name" value="SH3-like_dom_sf"/>
</dbReference>
<evidence type="ECO:0000256" key="8">
    <source>
        <dbReference type="ARBA" id="ARBA00023065"/>
    </source>
</evidence>
<keyword evidence="2 10" id="KW-0728">SH3 domain</keyword>
<evidence type="ECO:0000256" key="4">
    <source>
        <dbReference type="ARBA" id="ARBA00022553"/>
    </source>
</evidence>
<dbReference type="InterPro" id="IPR027417">
    <property type="entry name" value="P-loop_NTPase"/>
</dbReference>
<evidence type="ECO:0000256" key="2">
    <source>
        <dbReference type="ARBA" id="ARBA00022443"/>
    </source>
</evidence>
<protein>
    <recommendedName>
        <fullName evidence="13">SH3 domain-containing protein</fullName>
    </recommendedName>
</protein>
<proteinExistence type="inferred from homology"/>
<evidence type="ECO:0000256" key="3">
    <source>
        <dbReference type="ARBA" id="ARBA00022448"/>
    </source>
</evidence>
<feature type="transmembrane region" description="Helical" evidence="12">
    <location>
        <begin position="218"/>
        <end position="237"/>
    </location>
</feature>
<evidence type="ECO:0000313" key="15">
    <source>
        <dbReference type="Proteomes" id="UP000438429"/>
    </source>
</evidence>
<dbReference type="InterPro" id="IPR008145">
    <property type="entry name" value="GK/Ca_channel_bsu"/>
</dbReference>
<dbReference type="Proteomes" id="UP000438429">
    <property type="component" value="Unassembled WGS sequence"/>
</dbReference>
<dbReference type="SUPFAM" id="SSF52540">
    <property type="entry name" value="P-loop containing nucleoside triphosphate hydrolases"/>
    <property type="match status" value="1"/>
</dbReference>
<reference evidence="14 15" key="1">
    <citation type="submission" date="2019-06" db="EMBL/GenBank/DDBJ databases">
        <title>Draft genomes of female and male turbot (Scophthalmus maximus).</title>
        <authorList>
            <person name="Xu H."/>
            <person name="Xu X.-W."/>
            <person name="Shao C."/>
            <person name="Chen S."/>
        </authorList>
    </citation>
    <scope>NUCLEOTIDE SEQUENCE [LARGE SCALE GENOMIC DNA]</scope>
    <source>
        <strain evidence="14">Ysfricsl-2016a</strain>
        <tissue evidence="14">Blood</tissue>
    </source>
</reference>
<feature type="transmembrane region" description="Helical" evidence="12">
    <location>
        <begin position="144"/>
        <end position="166"/>
    </location>
</feature>
<evidence type="ECO:0000256" key="6">
    <source>
        <dbReference type="ARBA" id="ARBA00022837"/>
    </source>
</evidence>
<evidence type="ECO:0000256" key="11">
    <source>
        <dbReference type="SAM" id="MobiDB-lite"/>
    </source>
</evidence>
<feature type="region of interest" description="Disordered" evidence="11">
    <location>
        <begin position="642"/>
        <end position="676"/>
    </location>
</feature>
<comment type="caution">
    <text evidence="14">The sequence shown here is derived from an EMBL/GenBank/DDBJ whole genome shotgun (WGS) entry which is preliminary data.</text>
</comment>
<dbReference type="EMBL" id="VEVO01000001">
    <property type="protein sequence ID" value="KAF0046778.1"/>
    <property type="molecule type" value="Genomic_DNA"/>
</dbReference>
<dbReference type="PROSITE" id="PS50002">
    <property type="entry name" value="SH3"/>
    <property type="match status" value="1"/>
</dbReference>
<dbReference type="InterPro" id="IPR000584">
    <property type="entry name" value="VDCC_L_bsu"/>
</dbReference>
<keyword evidence="6" id="KW-0106">Calcium</keyword>
<keyword evidence="9" id="KW-0407">Ion channel</keyword>
<dbReference type="SMART" id="SM00072">
    <property type="entry name" value="GuKc"/>
    <property type="match status" value="1"/>
</dbReference>
<organism evidence="14 15">
    <name type="scientific">Scophthalmus maximus</name>
    <name type="common">Turbot</name>
    <name type="synonym">Psetta maxima</name>
    <dbReference type="NCBI Taxonomy" id="52904"/>
    <lineage>
        <taxon>Eukaryota</taxon>
        <taxon>Metazoa</taxon>
        <taxon>Chordata</taxon>
        <taxon>Craniata</taxon>
        <taxon>Vertebrata</taxon>
        <taxon>Euteleostomi</taxon>
        <taxon>Actinopterygii</taxon>
        <taxon>Neopterygii</taxon>
        <taxon>Teleostei</taxon>
        <taxon>Neoteleostei</taxon>
        <taxon>Acanthomorphata</taxon>
        <taxon>Carangaria</taxon>
        <taxon>Pleuronectiformes</taxon>
        <taxon>Pleuronectoidei</taxon>
        <taxon>Scophthalmidae</taxon>
        <taxon>Scophthalmus</taxon>
    </lineage>
</organism>
<evidence type="ECO:0000313" key="14">
    <source>
        <dbReference type="EMBL" id="KAF0046778.1"/>
    </source>
</evidence>
<evidence type="ECO:0000256" key="12">
    <source>
        <dbReference type="SAM" id="Phobius"/>
    </source>
</evidence>
<dbReference type="InterPro" id="IPR001452">
    <property type="entry name" value="SH3_domain"/>
</dbReference>
<dbReference type="PANTHER" id="PTHR11824">
    <property type="entry name" value="VOLTAGE-DEPENDENT CALCIUM CHANNEL BETA SUBUNIT"/>
    <property type="match status" value="1"/>
</dbReference>
<dbReference type="FunFam" id="3.40.50.300:FF:000023">
    <property type="entry name" value="Voltage-dependent L-type calcium channel subunit beta-2"/>
    <property type="match status" value="1"/>
</dbReference>
<keyword evidence="8" id="KW-0406">Ion transport</keyword>
<dbReference type="PRINTS" id="PR01626">
    <property type="entry name" value="LCACHANNELB"/>
</dbReference>
<dbReference type="SUPFAM" id="SSF50044">
    <property type="entry name" value="SH3-domain"/>
    <property type="match status" value="1"/>
</dbReference>
<gene>
    <name evidence="14" type="ORF">F2P81_000411</name>
</gene>
<name>A0A6A4TQY8_SCOMX</name>
<evidence type="ECO:0000256" key="7">
    <source>
        <dbReference type="ARBA" id="ARBA00022882"/>
    </source>
</evidence>
<feature type="compositionally biased region" description="Polar residues" evidence="11">
    <location>
        <begin position="649"/>
        <end position="670"/>
    </location>
</feature>
<dbReference type="Gene3D" id="3.40.50.300">
    <property type="entry name" value="P-loop containing nucleotide triphosphate hydrolases"/>
    <property type="match status" value="1"/>
</dbReference>
<feature type="transmembrane region" description="Helical" evidence="12">
    <location>
        <begin position="414"/>
        <end position="434"/>
    </location>
</feature>
<dbReference type="FunFam" id="2.30.30.40:FF:000315">
    <property type="entry name" value="Calcium channel, voltage-dependent, beta 2b"/>
    <property type="match status" value="1"/>
</dbReference>
<keyword evidence="12" id="KW-1133">Transmembrane helix</keyword>
<dbReference type="GO" id="GO:0005891">
    <property type="term" value="C:voltage-gated calcium channel complex"/>
    <property type="evidence" value="ECO:0007669"/>
    <property type="project" value="InterPro"/>
</dbReference>
<keyword evidence="4" id="KW-0597">Phosphoprotein</keyword>
<dbReference type="GO" id="GO:0005245">
    <property type="term" value="F:voltage-gated calcium channel activity"/>
    <property type="evidence" value="ECO:0007669"/>
    <property type="project" value="InterPro"/>
</dbReference>
<dbReference type="Gene3D" id="2.30.30.40">
    <property type="entry name" value="SH3 Domains"/>
    <property type="match status" value="1"/>
</dbReference>
<feature type="region of interest" description="Disordered" evidence="11">
    <location>
        <begin position="1"/>
        <end position="43"/>
    </location>
</feature>
<keyword evidence="5" id="KW-0109">Calcium transport</keyword>
<evidence type="ECO:0000259" key="13">
    <source>
        <dbReference type="PROSITE" id="PS50002"/>
    </source>
</evidence>
<keyword evidence="12" id="KW-0472">Membrane</keyword>
<feature type="transmembrane region" description="Helical" evidence="12">
    <location>
        <begin position="372"/>
        <end position="394"/>
    </location>
</feature>
<keyword evidence="7" id="KW-0851">Voltage-gated channel</keyword>
<dbReference type="Pfam" id="PF00625">
    <property type="entry name" value="Guanylate_kin"/>
    <property type="match status" value="1"/>
</dbReference>
<evidence type="ECO:0000256" key="1">
    <source>
        <dbReference type="ARBA" id="ARBA00010836"/>
    </source>
</evidence>